<dbReference type="SUPFAM" id="SSF47413">
    <property type="entry name" value="lambda repressor-like DNA-binding domains"/>
    <property type="match status" value="1"/>
</dbReference>
<dbReference type="SMART" id="SM00530">
    <property type="entry name" value="HTH_XRE"/>
    <property type="match status" value="1"/>
</dbReference>
<proteinExistence type="predicted"/>
<accession>A0ABU4AIL4</accession>
<dbReference type="Pfam" id="PF13560">
    <property type="entry name" value="HTH_31"/>
    <property type="match status" value="1"/>
</dbReference>
<keyword evidence="3" id="KW-1185">Reference proteome</keyword>
<name>A0ABU4AIL4_9HYPH</name>
<feature type="domain" description="HTH cro/C1-type" evidence="1">
    <location>
        <begin position="8"/>
        <end position="66"/>
    </location>
</feature>
<sequence>MTPLGEKIRELRRERGVSQKEMAAAIGVSAAYLSSLEHGRASPPNWAMVQKIIGFFNVIWDEADELQRIAELSHPRVVVDTAHLSPCATELANLLAAHIASLKDGEIKVLLKQLKAVTGDRATDGT</sequence>
<evidence type="ECO:0000259" key="1">
    <source>
        <dbReference type="PROSITE" id="PS50943"/>
    </source>
</evidence>
<comment type="caution">
    <text evidence="2">The sequence shown here is derived from an EMBL/GenBank/DDBJ whole genome shotgun (WGS) entry which is preliminary data.</text>
</comment>
<dbReference type="EMBL" id="JAWLIP010000002">
    <property type="protein sequence ID" value="MDV6226063.1"/>
    <property type="molecule type" value="Genomic_DNA"/>
</dbReference>
<reference evidence="2 3" key="1">
    <citation type="submission" date="2023-10" db="EMBL/GenBank/DDBJ databases">
        <authorList>
            <person name="Venkata Ramana C."/>
            <person name="Sasikala C."/>
            <person name="Dhurka M."/>
        </authorList>
    </citation>
    <scope>NUCLEOTIDE SEQUENCE [LARGE SCALE GENOMIC DNA]</scope>
    <source>
        <strain evidence="2 3">KCTC 32151</strain>
    </source>
</reference>
<dbReference type="PROSITE" id="PS50943">
    <property type="entry name" value="HTH_CROC1"/>
    <property type="match status" value="1"/>
</dbReference>
<organism evidence="2 3">
    <name type="scientific">Nitratireductor aquimarinus</name>
    <dbReference type="NCBI Taxonomy" id="889300"/>
    <lineage>
        <taxon>Bacteria</taxon>
        <taxon>Pseudomonadati</taxon>
        <taxon>Pseudomonadota</taxon>
        <taxon>Alphaproteobacteria</taxon>
        <taxon>Hyphomicrobiales</taxon>
        <taxon>Phyllobacteriaceae</taxon>
        <taxon>Nitratireductor</taxon>
    </lineage>
</organism>
<dbReference type="InterPro" id="IPR001387">
    <property type="entry name" value="Cro/C1-type_HTH"/>
</dbReference>
<dbReference type="RefSeq" id="WP_113153628.1">
    <property type="nucleotide sequence ID" value="NZ_CP177239.1"/>
</dbReference>
<dbReference type="InterPro" id="IPR010982">
    <property type="entry name" value="Lambda_DNA-bd_dom_sf"/>
</dbReference>
<evidence type="ECO:0000313" key="2">
    <source>
        <dbReference type="EMBL" id="MDV6226063.1"/>
    </source>
</evidence>
<evidence type="ECO:0000313" key="3">
    <source>
        <dbReference type="Proteomes" id="UP001185659"/>
    </source>
</evidence>
<gene>
    <name evidence="2" type="ORF">R2G56_07160</name>
</gene>
<dbReference type="CDD" id="cd00093">
    <property type="entry name" value="HTH_XRE"/>
    <property type="match status" value="1"/>
</dbReference>
<protein>
    <submittedName>
        <fullName evidence="2">Helix-turn-helix domain-containing protein</fullName>
    </submittedName>
</protein>
<dbReference type="Proteomes" id="UP001185659">
    <property type="component" value="Unassembled WGS sequence"/>
</dbReference>
<dbReference type="Gene3D" id="1.10.260.40">
    <property type="entry name" value="lambda repressor-like DNA-binding domains"/>
    <property type="match status" value="1"/>
</dbReference>